<keyword evidence="3" id="KW-1185">Reference proteome</keyword>
<dbReference type="Proteomes" id="UP000054217">
    <property type="component" value="Unassembled WGS sequence"/>
</dbReference>
<organism evidence="2 3">
    <name type="scientific">Pisolithus tinctorius Marx 270</name>
    <dbReference type="NCBI Taxonomy" id="870435"/>
    <lineage>
        <taxon>Eukaryota</taxon>
        <taxon>Fungi</taxon>
        <taxon>Dikarya</taxon>
        <taxon>Basidiomycota</taxon>
        <taxon>Agaricomycotina</taxon>
        <taxon>Agaricomycetes</taxon>
        <taxon>Agaricomycetidae</taxon>
        <taxon>Boletales</taxon>
        <taxon>Sclerodermatineae</taxon>
        <taxon>Pisolithaceae</taxon>
        <taxon>Pisolithus</taxon>
    </lineage>
</organism>
<accession>A0A0C3KYL9</accession>
<dbReference type="EMBL" id="KN831944">
    <property type="protein sequence ID" value="KIO14627.1"/>
    <property type="molecule type" value="Genomic_DNA"/>
</dbReference>
<evidence type="ECO:0000313" key="3">
    <source>
        <dbReference type="Proteomes" id="UP000054217"/>
    </source>
</evidence>
<name>A0A0C3KYL9_PISTI</name>
<gene>
    <name evidence="2" type="ORF">M404DRAFT_991376</name>
</gene>
<evidence type="ECO:0000313" key="2">
    <source>
        <dbReference type="EMBL" id="KIO14627.1"/>
    </source>
</evidence>
<dbReference type="InParanoid" id="A0A0C3KYL9"/>
<reference evidence="3" key="2">
    <citation type="submission" date="2015-01" db="EMBL/GenBank/DDBJ databases">
        <title>Evolutionary Origins and Diversification of the Mycorrhizal Mutualists.</title>
        <authorList>
            <consortium name="DOE Joint Genome Institute"/>
            <consortium name="Mycorrhizal Genomics Consortium"/>
            <person name="Kohler A."/>
            <person name="Kuo A."/>
            <person name="Nagy L.G."/>
            <person name="Floudas D."/>
            <person name="Copeland A."/>
            <person name="Barry K.W."/>
            <person name="Cichocki N."/>
            <person name="Veneault-Fourrey C."/>
            <person name="LaButti K."/>
            <person name="Lindquist E.A."/>
            <person name="Lipzen A."/>
            <person name="Lundell T."/>
            <person name="Morin E."/>
            <person name="Murat C."/>
            <person name="Riley R."/>
            <person name="Ohm R."/>
            <person name="Sun H."/>
            <person name="Tunlid A."/>
            <person name="Henrissat B."/>
            <person name="Grigoriev I.V."/>
            <person name="Hibbett D.S."/>
            <person name="Martin F."/>
        </authorList>
    </citation>
    <scope>NUCLEOTIDE SEQUENCE [LARGE SCALE GENOMIC DNA]</scope>
    <source>
        <strain evidence="3">Marx 270</strain>
    </source>
</reference>
<protein>
    <submittedName>
        <fullName evidence="2">Uncharacterized protein</fullName>
    </submittedName>
</protein>
<dbReference type="OrthoDB" id="3355886at2759"/>
<feature type="compositionally biased region" description="Polar residues" evidence="1">
    <location>
        <begin position="123"/>
        <end position="145"/>
    </location>
</feature>
<proteinExistence type="predicted"/>
<dbReference type="HOGENOM" id="CLU_083385_0_0_1"/>
<feature type="compositionally biased region" description="Basic and acidic residues" evidence="1">
    <location>
        <begin position="175"/>
        <end position="205"/>
    </location>
</feature>
<sequence>MVMSSIAAARAFRVTCHRQPSSLRAFHSPFVALKATESPLTSVPPPSATVSPISAPLSSYEKQEDHYTSEPHISSSGTRMYVVSEPDPLNTAYEVPYGAYPTTAPYANYPLADGPPNPEGKHSSTSSTLPHPYTTSAHAVPQNKSGIGESAAVRNAEAPGEMGRRGGSYGGLGLMDEKTTTRRTRGIEFGEKKNEQSYRTLKENK</sequence>
<evidence type="ECO:0000256" key="1">
    <source>
        <dbReference type="SAM" id="MobiDB-lite"/>
    </source>
</evidence>
<reference evidence="2 3" key="1">
    <citation type="submission" date="2014-04" db="EMBL/GenBank/DDBJ databases">
        <authorList>
            <consortium name="DOE Joint Genome Institute"/>
            <person name="Kuo A."/>
            <person name="Kohler A."/>
            <person name="Costa M.D."/>
            <person name="Nagy L.G."/>
            <person name="Floudas D."/>
            <person name="Copeland A."/>
            <person name="Barry K.W."/>
            <person name="Cichocki N."/>
            <person name="Veneault-Fourrey C."/>
            <person name="LaButti K."/>
            <person name="Lindquist E.A."/>
            <person name="Lipzen A."/>
            <person name="Lundell T."/>
            <person name="Morin E."/>
            <person name="Murat C."/>
            <person name="Sun H."/>
            <person name="Tunlid A."/>
            <person name="Henrissat B."/>
            <person name="Grigoriev I.V."/>
            <person name="Hibbett D.S."/>
            <person name="Martin F."/>
            <person name="Nordberg H.P."/>
            <person name="Cantor M.N."/>
            <person name="Hua S.X."/>
        </authorList>
    </citation>
    <scope>NUCLEOTIDE SEQUENCE [LARGE SCALE GENOMIC DNA]</scope>
    <source>
        <strain evidence="2 3">Marx 270</strain>
    </source>
</reference>
<feature type="region of interest" description="Disordered" evidence="1">
    <location>
        <begin position="111"/>
        <end position="205"/>
    </location>
</feature>
<dbReference type="AlphaFoldDB" id="A0A0C3KYL9"/>